<dbReference type="GO" id="GO:1902201">
    <property type="term" value="P:negative regulation of bacterial-type flagellum-dependent cell motility"/>
    <property type="evidence" value="ECO:0007669"/>
    <property type="project" value="TreeGrafter"/>
</dbReference>
<feature type="compositionally biased region" description="Low complexity" evidence="3">
    <location>
        <begin position="713"/>
        <end position="723"/>
    </location>
</feature>
<sequence length="745" mass="82175">MALLLFVSIYSSFNLNINKAVWYLFAGLTVEFLTSWYGYYISYYNTAGVSISILVAIELFFLLISIVLLALAASEILIGNAPAMAYVTTATVFGLIAIIYFCFIYPDGDMINNMRKIFPIAGFAFLMASFWSQSFAPHHGGYLAAALVTTLTTFYLLMRFFGVNYFVEHTWYISALTYVGLSVSLLMMKTGYIMRRRDALENEVEKYNRRLEEIIKSSPFPIVISRLSDDKILLANDNAVKLFGLMPSELERYRLRDFFADADNRQLLTERLEQEKEVHDFEILAKAINGDTPFWLLTSANVIDYNYDIAIYSSFQDITSRKNRENMLKNQAIRDPLTSLFNRRYFEDEVNRRIAQAQTTHAQYSVLMIDADHFKRVNDTYGHKTGDKVLIELSSTAERSLRQDDIVARYGGEEFVVFLPELSAEEAKVVADRLRETISKIVVYSDQGEQVTFTVSIGISSSAISDNIDMLIKTSDEALYRAKENGRNRCEIFTVDDLKNFNAAIEYKDDSANHHPIFDKENTQEISLLDGIDANHILDSQTQIETPAPKTSAPAAEASVPSAGNAAETPVWNADAFAEPLPEAPAAETHEVVEPAVTAEPSAQELVSLSESAAPVAENAAPVAEVSVPPAAEASPVPPSPAAVEPETMPLPAADTTAGTEIRTEPSAAAAPAPETPRRSAPQGTAPSSPLIFSSADLVQAVQAERQKEAAEKPSAVAAAPKPAAEENKPADDFPILGVDNDKFQ</sequence>
<dbReference type="PROSITE" id="PS50112">
    <property type="entry name" value="PAS"/>
    <property type="match status" value="1"/>
</dbReference>
<dbReference type="Gene3D" id="3.30.450.20">
    <property type="entry name" value="PAS domain"/>
    <property type="match status" value="1"/>
</dbReference>
<evidence type="ECO:0000313" key="7">
    <source>
        <dbReference type="EMBL" id="HIU53395.1"/>
    </source>
</evidence>
<dbReference type="GO" id="GO:0043709">
    <property type="term" value="P:cell adhesion involved in single-species biofilm formation"/>
    <property type="evidence" value="ECO:0007669"/>
    <property type="project" value="TreeGrafter"/>
</dbReference>
<protein>
    <recommendedName>
        <fullName evidence="1">diguanylate cyclase</fullName>
        <ecNumber evidence="1">2.7.7.65</ecNumber>
    </recommendedName>
</protein>
<evidence type="ECO:0000256" key="4">
    <source>
        <dbReference type="SAM" id="Phobius"/>
    </source>
</evidence>
<keyword evidence="4" id="KW-0812">Transmembrane</keyword>
<reference evidence="7" key="2">
    <citation type="journal article" date="2021" name="PeerJ">
        <title>Extensive microbial diversity within the chicken gut microbiome revealed by metagenomics and culture.</title>
        <authorList>
            <person name="Gilroy R."/>
            <person name="Ravi A."/>
            <person name="Getino M."/>
            <person name="Pursley I."/>
            <person name="Horton D.L."/>
            <person name="Alikhan N.F."/>
            <person name="Baker D."/>
            <person name="Gharbi K."/>
            <person name="Hall N."/>
            <person name="Watson M."/>
            <person name="Adriaenssens E.M."/>
            <person name="Foster-Nyarko E."/>
            <person name="Jarju S."/>
            <person name="Secka A."/>
            <person name="Antonio M."/>
            <person name="Oren A."/>
            <person name="Chaudhuri R.R."/>
            <person name="La Ragione R."/>
            <person name="Hildebrand F."/>
            <person name="Pallen M.J."/>
        </authorList>
    </citation>
    <scope>NUCLEOTIDE SEQUENCE</scope>
    <source>
        <strain evidence="7">ChiW3-316</strain>
    </source>
</reference>
<feature type="transmembrane region" description="Helical" evidence="4">
    <location>
        <begin position="170"/>
        <end position="188"/>
    </location>
</feature>
<dbReference type="FunFam" id="3.30.70.270:FF:000001">
    <property type="entry name" value="Diguanylate cyclase domain protein"/>
    <property type="match status" value="1"/>
</dbReference>
<comment type="caution">
    <text evidence="7">The sequence shown here is derived from an EMBL/GenBank/DDBJ whole genome shotgun (WGS) entry which is preliminary data.</text>
</comment>
<gene>
    <name evidence="7" type="ORF">IAD20_04885</name>
</gene>
<dbReference type="Gene3D" id="3.30.70.270">
    <property type="match status" value="1"/>
</dbReference>
<evidence type="ECO:0000259" key="5">
    <source>
        <dbReference type="PROSITE" id="PS50112"/>
    </source>
</evidence>
<dbReference type="PANTHER" id="PTHR45138:SF9">
    <property type="entry name" value="DIGUANYLATE CYCLASE DGCM-RELATED"/>
    <property type="match status" value="1"/>
</dbReference>
<evidence type="ECO:0000256" key="1">
    <source>
        <dbReference type="ARBA" id="ARBA00012528"/>
    </source>
</evidence>
<dbReference type="NCBIfam" id="TIGR00254">
    <property type="entry name" value="GGDEF"/>
    <property type="match status" value="1"/>
</dbReference>
<keyword evidence="4" id="KW-1133">Transmembrane helix</keyword>
<evidence type="ECO:0000259" key="6">
    <source>
        <dbReference type="PROSITE" id="PS50887"/>
    </source>
</evidence>
<feature type="transmembrane region" description="Helical" evidence="4">
    <location>
        <begin position="140"/>
        <end position="158"/>
    </location>
</feature>
<dbReference type="Pfam" id="PF13426">
    <property type="entry name" value="PAS_9"/>
    <property type="match status" value="1"/>
</dbReference>
<evidence type="ECO:0000256" key="3">
    <source>
        <dbReference type="SAM" id="MobiDB-lite"/>
    </source>
</evidence>
<reference evidence="7" key="1">
    <citation type="submission" date="2020-10" db="EMBL/GenBank/DDBJ databases">
        <authorList>
            <person name="Gilroy R."/>
        </authorList>
    </citation>
    <scope>NUCLEOTIDE SEQUENCE</scope>
    <source>
        <strain evidence="7">ChiW3-316</strain>
    </source>
</reference>
<dbReference type="CDD" id="cd00130">
    <property type="entry name" value="PAS"/>
    <property type="match status" value="1"/>
</dbReference>
<feature type="transmembrane region" description="Helical" evidence="4">
    <location>
        <begin position="20"/>
        <end position="39"/>
    </location>
</feature>
<dbReference type="InterPro" id="IPR043128">
    <property type="entry name" value="Rev_trsase/Diguanyl_cyclase"/>
</dbReference>
<dbReference type="AlphaFoldDB" id="A0A9D1M3Z9"/>
<feature type="region of interest" description="Disordered" evidence="3">
    <location>
        <begin position="547"/>
        <end position="567"/>
    </location>
</feature>
<organism evidence="7 8">
    <name type="scientific">Candidatus Scatocola faecipullorum</name>
    <dbReference type="NCBI Taxonomy" id="2840917"/>
    <lineage>
        <taxon>Bacteria</taxon>
        <taxon>Pseudomonadati</taxon>
        <taxon>Pseudomonadota</taxon>
        <taxon>Alphaproteobacteria</taxon>
        <taxon>Rhodospirillales</taxon>
        <taxon>Rhodospirillaceae</taxon>
        <taxon>Rhodospirillaceae incertae sedis</taxon>
        <taxon>Candidatus Scatocola</taxon>
    </lineage>
</organism>
<dbReference type="PANTHER" id="PTHR45138">
    <property type="entry name" value="REGULATORY COMPONENTS OF SENSORY TRANSDUCTION SYSTEM"/>
    <property type="match status" value="1"/>
</dbReference>
<dbReference type="InterPro" id="IPR000014">
    <property type="entry name" value="PAS"/>
</dbReference>
<dbReference type="GO" id="GO:0052621">
    <property type="term" value="F:diguanylate cyclase activity"/>
    <property type="evidence" value="ECO:0007669"/>
    <property type="project" value="UniProtKB-EC"/>
</dbReference>
<dbReference type="CDD" id="cd01949">
    <property type="entry name" value="GGDEF"/>
    <property type="match status" value="1"/>
</dbReference>
<feature type="transmembrane region" description="Helical" evidence="4">
    <location>
        <begin position="83"/>
        <end position="105"/>
    </location>
</feature>
<dbReference type="SUPFAM" id="SSF55073">
    <property type="entry name" value="Nucleotide cyclase"/>
    <property type="match status" value="1"/>
</dbReference>
<feature type="transmembrane region" description="Helical" evidence="4">
    <location>
        <begin position="117"/>
        <end position="134"/>
    </location>
</feature>
<dbReference type="NCBIfam" id="TIGR00229">
    <property type="entry name" value="sensory_box"/>
    <property type="match status" value="1"/>
</dbReference>
<evidence type="ECO:0000313" key="8">
    <source>
        <dbReference type="Proteomes" id="UP000824107"/>
    </source>
</evidence>
<evidence type="ECO:0000256" key="2">
    <source>
        <dbReference type="ARBA" id="ARBA00034247"/>
    </source>
</evidence>
<dbReference type="EC" id="2.7.7.65" evidence="1"/>
<keyword evidence="4" id="KW-0472">Membrane</keyword>
<dbReference type="InterPro" id="IPR035965">
    <property type="entry name" value="PAS-like_dom_sf"/>
</dbReference>
<dbReference type="InterPro" id="IPR050469">
    <property type="entry name" value="Diguanylate_Cyclase"/>
</dbReference>
<feature type="domain" description="GGDEF" evidence="6">
    <location>
        <begin position="362"/>
        <end position="495"/>
    </location>
</feature>
<dbReference type="Proteomes" id="UP000824107">
    <property type="component" value="Unassembled WGS sequence"/>
</dbReference>
<dbReference type="InterPro" id="IPR000160">
    <property type="entry name" value="GGDEF_dom"/>
</dbReference>
<accession>A0A9D1M3Z9</accession>
<dbReference type="SUPFAM" id="SSF55785">
    <property type="entry name" value="PYP-like sensor domain (PAS domain)"/>
    <property type="match status" value="1"/>
</dbReference>
<dbReference type="EMBL" id="DVNC01000030">
    <property type="protein sequence ID" value="HIU53395.1"/>
    <property type="molecule type" value="Genomic_DNA"/>
</dbReference>
<feature type="compositionally biased region" description="Polar residues" evidence="3">
    <location>
        <begin position="683"/>
        <end position="692"/>
    </location>
</feature>
<dbReference type="InterPro" id="IPR029787">
    <property type="entry name" value="Nucleotide_cyclase"/>
</dbReference>
<feature type="compositionally biased region" description="Low complexity" evidence="3">
    <location>
        <begin position="552"/>
        <end position="563"/>
    </location>
</feature>
<dbReference type="GO" id="GO:0005886">
    <property type="term" value="C:plasma membrane"/>
    <property type="evidence" value="ECO:0007669"/>
    <property type="project" value="TreeGrafter"/>
</dbReference>
<feature type="transmembrane region" description="Helical" evidence="4">
    <location>
        <begin position="51"/>
        <end position="71"/>
    </location>
</feature>
<dbReference type="SMART" id="SM00091">
    <property type="entry name" value="PAS"/>
    <property type="match status" value="1"/>
</dbReference>
<dbReference type="SMART" id="SM00267">
    <property type="entry name" value="GGDEF"/>
    <property type="match status" value="1"/>
</dbReference>
<dbReference type="PROSITE" id="PS50887">
    <property type="entry name" value="GGDEF"/>
    <property type="match status" value="1"/>
</dbReference>
<proteinExistence type="predicted"/>
<dbReference type="Pfam" id="PF00990">
    <property type="entry name" value="GGDEF"/>
    <property type="match status" value="1"/>
</dbReference>
<comment type="catalytic activity">
    <reaction evidence="2">
        <text>2 GTP = 3',3'-c-di-GMP + 2 diphosphate</text>
        <dbReference type="Rhea" id="RHEA:24898"/>
        <dbReference type="ChEBI" id="CHEBI:33019"/>
        <dbReference type="ChEBI" id="CHEBI:37565"/>
        <dbReference type="ChEBI" id="CHEBI:58805"/>
        <dbReference type="EC" id="2.7.7.65"/>
    </reaction>
</comment>
<feature type="domain" description="PAS" evidence="5">
    <location>
        <begin position="207"/>
        <end position="250"/>
    </location>
</feature>
<name>A0A9D1M3Z9_9PROT</name>
<feature type="region of interest" description="Disordered" evidence="3">
    <location>
        <begin position="630"/>
        <end position="745"/>
    </location>
</feature>